<dbReference type="InterPro" id="IPR036388">
    <property type="entry name" value="WH-like_DNA-bd_sf"/>
</dbReference>
<gene>
    <name evidence="2" type="ORF">HTZ84_09860</name>
</gene>
<organism evidence="2 3">
    <name type="scientific">Haloterrigena gelatinilytica</name>
    <dbReference type="NCBI Taxonomy" id="2741724"/>
    <lineage>
        <taxon>Archaea</taxon>
        <taxon>Methanobacteriati</taxon>
        <taxon>Methanobacteriota</taxon>
        <taxon>Stenosarchaea group</taxon>
        <taxon>Halobacteria</taxon>
        <taxon>Halobacteriales</taxon>
        <taxon>Natrialbaceae</taxon>
        <taxon>Haloterrigena</taxon>
    </lineage>
</organism>
<accession>A0ABX2LA36</accession>
<keyword evidence="3" id="KW-1185">Reference proteome</keyword>
<evidence type="ECO:0000313" key="3">
    <source>
        <dbReference type="Proteomes" id="UP001016761"/>
    </source>
</evidence>
<dbReference type="Pfam" id="PF24035">
    <property type="entry name" value="DUF7344"/>
    <property type="match status" value="1"/>
</dbReference>
<proteinExistence type="predicted"/>
<name>A0ABX2LA36_9EURY</name>
<protein>
    <submittedName>
        <fullName evidence="2">Helix-turn-helix transcriptional regulator</fullName>
    </submittedName>
</protein>
<sequence>MVYVTTNSPTEQDSEDFRSEGLSPDVVFTLLSHPKRRAVVRLLLNQDRALTLRDLRNEIVEREEGIEITEADESQTRQTLVSLHHAHIPKLTEAGVVTYDKDRQIVEPTEKIGQLESFLSCVDNIPTD</sequence>
<evidence type="ECO:0000313" key="2">
    <source>
        <dbReference type="EMBL" id="NUC72611.1"/>
    </source>
</evidence>
<dbReference type="EMBL" id="JABUQZ010000001">
    <property type="protein sequence ID" value="NUC72611.1"/>
    <property type="molecule type" value="Genomic_DNA"/>
</dbReference>
<dbReference type="InterPro" id="IPR055768">
    <property type="entry name" value="DUF7344"/>
</dbReference>
<feature type="domain" description="DUF7344" evidence="1">
    <location>
        <begin position="28"/>
        <end position="107"/>
    </location>
</feature>
<reference evidence="2 3" key="1">
    <citation type="submission" date="2020-06" db="EMBL/GenBank/DDBJ databases">
        <title>Haloterrigena sp. nov., an extremely halophilic archaeon isolated from a saline sediment.</title>
        <authorList>
            <person name="Liu B.-B."/>
        </authorList>
    </citation>
    <scope>NUCLEOTIDE SEQUENCE [LARGE SCALE GENOMIC DNA]</scope>
    <source>
        <strain evidence="2 3">SYSU A558-1</strain>
    </source>
</reference>
<dbReference type="Proteomes" id="UP001016761">
    <property type="component" value="Unassembled WGS sequence"/>
</dbReference>
<comment type="caution">
    <text evidence="2">The sequence shown here is derived from an EMBL/GenBank/DDBJ whole genome shotgun (WGS) entry which is preliminary data.</text>
</comment>
<dbReference type="Gene3D" id="1.10.10.10">
    <property type="entry name" value="Winged helix-like DNA-binding domain superfamily/Winged helix DNA-binding domain"/>
    <property type="match status" value="1"/>
</dbReference>
<evidence type="ECO:0000259" key="1">
    <source>
        <dbReference type="Pfam" id="PF24035"/>
    </source>
</evidence>